<accession>A0AAE0ZYU0</accession>
<dbReference type="AlphaFoldDB" id="A0AAE0ZYU0"/>
<keyword evidence="2" id="KW-1185">Reference proteome</keyword>
<proteinExistence type="predicted"/>
<dbReference type="EMBL" id="JAWDGP010003015">
    <property type="protein sequence ID" value="KAK3778099.1"/>
    <property type="molecule type" value="Genomic_DNA"/>
</dbReference>
<evidence type="ECO:0000313" key="2">
    <source>
        <dbReference type="Proteomes" id="UP001283361"/>
    </source>
</evidence>
<protein>
    <submittedName>
        <fullName evidence="1">Uncharacterized protein</fullName>
    </submittedName>
</protein>
<comment type="caution">
    <text evidence="1">The sequence shown here is derived from an EMBL/GenBank/DDBJ whole genome shotgun (WGS) entry which is preliminary data.</text>
</comment>
<sequence length="94" mass="10164">MFGYKGILLIFGIFLAYQTQSVRLKQVLCVITDPIALISSNQEKATFDLVSLAIVLCSLLSVDPIIVSEACKKKLWLLPGQSPHMNCGAARGGP</sequence>
<evidence type="ECO:0000313" key="1">
    <source>
        <dbReference type="EMBL" id="KAK3778099.1"/>
    </source>
</evidence>
<dbReference type="Proteomes" id="UP001283361">
    <property type="component" value="Unassembled WGS sequence"/>
</dbReference>
<organism evidence="1 2">
    <name type="scientific">Elysia crispata</name>
    <name type="common">lettuce slug</name>
    <dbReference type="NCBI Taxonomy" id="231223"/>
    <lineage>
        <taxon>Eukaryota</taxon>
        <taxon>Metazoa</taxon>
        <taxon>Spiralia</taxon>
        <taxon>Lophotrochozoa</taxon>
        <taxon>Mollusca</taxon>
        <taxon>Gastropoda</taxon>
        <taxon>Heterobranchia</taxon>
        <taxon>Euthyneura</taxon>
        <taxon>Panpulmonata</taxon>
        <taxon>Sacoglossa</taxon>
        <taxon>Placobranchoidea</taxon>
        <taxon>Plakobranchidae</taxon>
        <taxon>Elysia</taxon>
    </lineage>
</organism>
<name>A0AAE0ZYU0_9GAST</name>
<reference evidence="1" key="1">
    <citation type="journal article" date="2023" name="G3 (Bethesda)">
        <title>A reference genome for the long-term kleptoplast-retaining sea slug Elysia crispata morphotype clarki.</title>
        <authorList>
            <person name="Eastman K.E."/>
            <person name="Pendleton A.L."/>
            <person name="Shaikh M.A."/>
            <person name="Suttiyut T."/>
            <person name="Ogas R."/>
            <person name="Tomko P."/>
            <person name="Gavelis G."/>
            <person name="Widhalm J.R."/>
            <person name="Wisecaver J.H."/>
        </authorList>
    </citation>
    <scope>NUCLEOTIDE SEQUENCE</scope>
    <source>
        <strain evidence="1">ECLA1</strain>
    </source>
</reference>
<gene>
    <name evidence="1" type="ORF">RRG08_056420</name>
</gene>